<dbReference type="SUPFAM" id="SSF52540">
    <property type="entry name" value="P-loop containing nucleoside triphosphate hydrolases"/>
    <property type="match status" value="1"/>
</dbReference>
<evidence type="ECO:0000256" key="1">
    <source>
        <dbReference type="ARBA" id="ARBA00004496"/>
    </source>
</evidence>
<sequence length="599" mass="69257">MNSLLIGTAGHIDHGKTSLIKAINGFEGDSLKEEKERQITINLSFSNLNYKQKHLSFIDVPGHKDLVKTMISGAFGFSACLFVVDINEGLKEQSIEHLEVLELLGVKDIILVLSKCDLCENPKEQEQKILNSLEFIPMKVFHTSIKDQESIERLKNYLLNLECKNANANLVFRYYIDRVFSLKGIGTIVTGSLNEGKISLNEKIICLDNQKELVVKNIQNHESNFAEISAFNRVALSLNCDYKELKKGYVLSKKGFFKGFKECDVLIKAKRLKNEKMLFCVGAKSIECKISILKELENNEFFAHLEFEKNLFLCFNEKFILLQNNRVVGGGEVLNPVSEPLKKEQKNKFLMLLKNKELKKAFEFLKNTHKYGFGLLSSYQRFKLSHEEALNLAKELNGVFIDEKNLNIYNLLALDELKKFISFILEKNPYAMLSASSLALRLPWASAEFCEFGLQNLSNLLEFEKGVYFKKGINYEKLREKNNDELYNILKKQGIKPQAPYNLYEFLELDRKSGDEILKKLTKQNRVIRLSHNLFIEKNALDKLMQECLEILKSQSLDIQSMKERFNLSRKYAIAYLEYLDKDERVQKKDEKRFLKTNI</sequence>
<dbReference type="PANTHER" id="PTHR43721">
    <property type="entry name" value="ELONGATION FACTOR TU-RELATED"/>
    <property type="match status" value="1"/>
</dbReference>
<proteinExistence type="predicted"/>
<dbReference type="InterPro" id="IPR050055">
    <property type="entry name" value="EF-Tu_GTPase"/>
</dbReference>
<accession>A0A3Z8KKV9</accession>
<dbReference type="NCBIfam" id="TIGR00475">
    <property type="entry name" value="selB"/>
    <property type="match status" value="1"/>
</dbReference>
<dbReference type="PANTHER" id="PTHR43721:SF22">
    <property type="entry name" value="ELONGATION FACTOR TU, MITOCHONDRIAL"/>
    <property type="match status" value="1"/>
</dbReference>
<dbReference type="CDD" id="cd04171">
    <property type="entry name" value="SelB"/>
    <property type="match status" value="1"/>
</dbReference>
<dbReference type="GO" id="GO:0003723">
    <property type="term" value="F:RNA binding"/>
    <property type="evidence" value="ECO:0007669"/>
    <property type="project" value="InterPro"/>
</dbReference>
<dbReference type="EMBL" id="AACQHW010000003">
    <property type="protein sequence ID" value="EAL6850668.1"/>
    <property type="molecule type" value="Genomic_DNA"/>
</dbReference>
<evidence type="ECO:0000313" key="6">
    <source>
        <dbReference type="Proteomes" id="UP000352088"/>
    </source>
</evidence>
<dbReference type="InterPro" id="IPR004535">
    <property type="entry name" value="Transl_elong_SelB"/>
</dbReference>
<dbReference type="Gene3D" id="1.10.10.10">
    <property type="entry name" value="Winged helix-like DNA-binding domain superfamily/Winged helix DNA-binding domain"/>
    <property type="match status" value="1"/>
</dbReference>
<dbReference type="GO" id="GO:0003924">
    <property type="term" value="F:GTPase activity"/>
    <property type="evidence" value="ECO:0007669"/>
    <property type="project" value="InterPro"/>
</dbReference>
<dbReference type="InterPro" id="IPR036390">
    <property type="entry name" value="WH_DNA-bd_sf"/>
</dbReference>
<keyword evidence="5" id="KW-0251">Elongation factor</keyword>
<comment type="subcellular location">
    <subcellularLocation>
        <location evidence="1">Cytoplasm</location>
    </subcellularLocation>
</comment>
<dbReference type="RefSeq" id="WP_002798540.1">
    <property type="nucleotide sequence ID" value="NZ_AP028351.1"/>
</dbReference>
<dbReference type="Gene3D" id="2.40.30.10">
    <property type="entry name" value="Translation factors"/>
    <property type="match status" value="1"/>
</dbReference>
<dbReference type="InterPro" id="IPR015191">
    <property type="entry name" value="SelB_WHD4"/>
</dbReference>
<keyword evidence="2" id="KW-0963">Cytoplasm</keyword>
<dbReference type="Pfam" id="PF00009">
    <property type="entry name" value="GTP_EFTU"/>
    <property type="match status" value="1"/>
</dbReference>
<dbReference type="GO" id="GO:0005829">
    <property type="term" value="C:cytosol"/>
    <property type="evidence" value="ECO:0007669"/>
    <property type="project" value="TreeGrafter"/>
</dbReference>
<dbReference type="InterPro" id="IPR005225">
    <property type="entry name" value="Small_GTP-bd"/>
</dbReference>
<dbReference type="GO" id="GO:0001514">
    <property type="term" value="P:selenocysteine incorporation"/>
    <property type="evidence" value="ECO:0007669"/>
    <property type="project" value="InterPro"/>
</dbReference>
<dbReference type="NCBIfam" id="TIGR00231">
    <property type="entry name" value="small_GTP"/>
    <property type="match status" value="1"/>
</dbReference>
<dbReference type="GO" id="GO:0005525">
    <property type="term" value="F:GTP binding"/>
    <property type="evidence" value="ECO:0007669"/>
    <property type="project" value="UniProtKB-KW"/>
</dbReference>
<evidence type="ECO:0000256" key="4">
    <source>
        <dbReference type="ARBA" id="ARBA00023134"/>
    </source>
</evidence>
<comment type="caution">
    <text evidence="5">The sequence shown here is derived from an EMBL/GenBank/DDBJ whole genome shotgun (WGS) entry which is preliminary data.</text>
</comment>
<keyword evidence="3" id="KW-0648">Protein biosynthesis</keyword>
<dbReference type="InterPro" id="IPR000795">
    <property type="entry name" value="T_Tr_GTP-bd_dom"/>
</dbReference>
<evidence type="ECO:0000313" key="5">
    <source>
        <dbReference type="EMBL" id="EAL6850668.1"/>
    </source>
</evidence>
<evidence type="ECO:0000256" key="2">
    <source>
        <dbReference type="ARBA" id="ARBA00022490"/>
    </source>
</evidence>
<dbReference type="InterPro" id="IPR009000">
    <property type="entry name" value="Transl_B-barrel_sf"/>
</dbReference>
<organism evidence="5 6">
    <name type="scientific">Campylobacter coli</name>
    <dbReference type="NCBI Taxonomy" id="195"/>
    <lineage>
        <taxon>Bacteria</taxon>
        <taxon>Pseudomonadati</taxon>
        <taxon>Campylobacterota</taxon>
        <taxon>Epsilonproteobacteria</taxon>
        <taxon>Campylobacterales</taxon>
        <taxon>Campylobacteraceae</taxon>
        <taxon>Campylobacter</taxon>
    </lineage>
</organism>
<dbReference type="SUPFAM" id="SSF46785">
    <property type="entry name" value="Winged helix' DNA-binding domain"/>
    <property type="match status" value="1"/>
</dbReference>
<dbReference type="PROSITE" id="PS51722">
    <property type="entry name" value="G_TR_2"/>
    <property type="match status" value="1"/>
</dbReference>
<dbReference type="InterPro" id="IPR027417">
    <property type="entry name" value="P-loop_NTPase"/>
</dbReference>
<dbReference type="Gene3D" id="3.40.50.300">
    <property type="entry name" value="P-loop containing nucleotide triphosphate hydrolases"/>
    <property type="match status" value="1"/>
</dbReference>
<dbReference type="Pfam" id="PF09107">
    <property type="entry name" value="WHD_3rd_SelB"/>
    <property type="match status" value="1"/>
</dbReference>
<evidence type="ECO:0000256" key="3">
    <source>
        <dbReference type="ARBA" id="ARBA00022917"/>
    </source>
</evidence>
<dbReference type="InterPro" id="IPR036388">
    <property type="entry name" value="WH-like_DNA-bd_sf"/>
</dbReference>
<dbReference type="CDD" id="cd03696">
    <property type="entry name" value="SelB_II"/>
    <property type="match status" value="1"/>
</dbReference>
<name>A0A3Z8KKV9_CAMCO</name>
<keyword evidence="4" id="KW-0547">Nucleotide-binding</keyword>
<keyword evidence="4" id="KW-0342">GTP-binding</keyword>
<protein>
    <submittedName>
        <fullName evidence="5">Selenocysteine-specific translation elongation factor</fullName>
    </submittedName>
</protein>
<reference evidence="5 6" key="1">
    <citation type="submission" date="2018-07" db="EMBL/GenBank/DDBJ databases">
        <authorList>
            <consortium name="NARMS: The National Antimicrobial Resistance Monitoring System"/>
        </authorList>
    </citation>
    <scope>NUCLEOTIDE SEQUENCE [LARGE SCALE GENOMIC DNA]</scope>
    <source>
        <strain evidence="5 6">CVM N17C548</strain>
    </source>
</reference>
<dbReference type="Proteomes" id="UP000352088">
    <property type="component" value="Unassembled WGS sequence"/>
</dbReference>
<dbReference type="GO" id="GO:0003746">
    <property type="term" value="F:translation elongation factor activity"/>
    <property type="evidence" value="ECO:0007669"/>
    <property type="project" value="UniProtKB-KW"/>
</dbReference>
<gene>
    <name evidence="5" type="primary">selB</name>
    <name evidence="5" type="ORF">DSX26_04195</name>
</gene>
<dbReference type="AlphaFoldDB" id="A0A3Z8KKV9"/>
<dbReference type="SUPFAM" id="SSF50447">
    <property type="entry name" value="Translation proteins"/>
    <property type="match status" value="1"/>
</dbReference>